<evidence type="ECO:0000256" key="2">
    <source>
        <dbReference type="ARBA" id="ARBA00008661"/>
    </source>
</evidence>
<dbReference type="PANTHER" id="PTHR11214:SF351">
    <property type="entry name" value="BETA-1,3-GALACTOSYLTRANSFERASE PVG3"/>
    <property type="match status" value="1"/>
</dbReference>
<gene>
    <name evidence="11" type="ORF">TbgDal_II1830</name>
</gene>
<organism evidence="11 12">
    <name type="scientific">Trypanosoma brucei gambiense (strain MHOM/CI/86/DAL972)</name>
    <dbReference type="NCBI Taxonomy" id="679716"/>
    <lineage>
        <taxon>Eukaryota</taxon>
        <taxon>Discoba</taxon>
        <taxon>Euglenozoa</taxon>
        <taxon>Kinetoplastea</taxon>
        <taxon>Metakinetoplastina</taxon>
        <taxon>Trypanosomatida</taxon>
        <taxon>Trypanosomatidae</taxon>
        <taxon>Trypanosoma</taxon>
    </lineage>
</organism>
<dbReference type="Gene3D" id="3.90.550.50">
    <property type="match status" value="1"/>
</dbReference>
<dbReference type="RefSeq" id="XP_011771752.1">
    <property type="nucleotide sequence ID" value="XM_011773450.1"/>
</dbReference>
<dbReference type="Proteomes" id="UP000002316">
    <property type="component" value="Chromosome 2"/>
</dbReference>
<keyword evidence="6 10" id="KW-0735">Signal-anchor</keyword>
<dbReference type="InterPro" id="IPR002659">
    <property type="entry name" value="Glyco_trans_31"/>
</dbReference>
<evidence type="ECO:0000313" key="11">
    <source>
        <dbReference type="EMBL" id="CBH09447.1"/>
    </source>
</evidence>
<dbReference type="AlphaFoldDB" id="C9ZJ88"/>
<dbReference type="GeneID" id="23858582"/>
<proteinExistence type="inferred from homology"/>
<evidence type="ECO:0000313" key="12">
    <source>
        <dbReference type="Proteomes" id="UP000002316"/>
    </source>
</evidence>
<keyword evidence="3 10" id="KW-0328">Glycosyltransferase</keyword>
<dbReference type="GO" id="GO:0016758">
    <property type="term" value="F:hexosyltransferase activity"/>
    <property type="evidence" value="ECO:0007669"/>
    <property type="project" value="InterPro"/>
</dbReference>
<keyword evidence="9 10" id="KW-0472">Membrane</keyword>
<evidence type="ECO:0000256" key="9">
    <source>
        <dbReference type="ARBA" id="ARBA00023136"/>
    </source>
</evidence>
<evidence type="ECO:0000256" key="4">
    <source>
        <dbReference type="ARBA" id="ARBA00022679"/>
    </source>
</evidence>
<dbReference type="GO" id="GO:0000139">
    <property type="term" value="C:Golgi membrane"/>
    <property type="evidence" value="ECO:0007669"/>
    <property type="project" value="UniProtKB-SubCell"/>
</dbReference>
<keyword evidence="8 10" id="KW-0333">Golgi apparatus</keyword>
<comment type="subcellular location">
    <subcellularLocation>
        <location evidence="1 10">Golgi apparatus membrane</location>
        <topology evidence="1 10">Single-pass type II membrane protein</topology>
    </subcellularLocation>
</comment>
<accession>C9ZJ88</accession>
<evidence type="ECO:0000256" key="3">
    <source>
        <dbReference type="ARBA" id="ARBA00022676"/>
    </source>
</evidence>
<protein>
    <recommendedName>
        <fullName evidence="10">Hexosyltransferase</fullName>
        <ecNumber evidence="10">2.4.1.-</ecNumber>
    </recommendedName>
</protein>
<evidence type="ECO:0000256" key="1">
    <source>
        <dbReference type="ARBA" id="ARBA00004323"/>
    </source>
</evidence>
<dbReference type="OrthoDB" id="250117at2759"/>
<sequence>MVSKGLQMVGSTRRKRIVLVVFLVFAVLFIAWINKQPKRKELTFQQRRQQMHLTEVDNDEYLTLVPEKTIKIWESSKYLVAAGIPSIDNKERFRRRGLQRSTCWTYGGVATRRNDFAGDLIPLYLLSPHERNGFILSDSVRAEAQKNHDIIVLPTFDVPSTNGKVIGELQSWGNEVELVMSKKTYFWLKFASNFFGTATYIMKADDDLFIRVPYYLSSLKLMPKHRLYMGWYGLTPEVFVDRWVPFIAGYCVTLSRDVADGVVNYSPLERLVNTPYSESNIEDFREMAMFNEDVMVAVTLREKVGYSDLVTADIGRCHYISHLRRRLSKVVTEKTMVVHHIKEKDYGYLMKLFPNNSETPPPVVLQWKDKNFARGKC</sequence>
<evidence type="ECO:0000256" key="5">
    <source>
        <dbReference type="ARBA" id="ARBA00022692"/>
    </source>
</evidence>
<keyword evidence="4 11" id="KW-0808">Transferase</keyword>
<dbReference type="VEuPathDB" id="TriTrypDB:Tbg.972.2.1830"/>
<keyword evidence="5 10" id="KW-0812">Transmembrane</keyword>
<name>C9ZJ88_TRYB9</name>
<dbReference type="PANTHER" id="PTHR11214">
    <property type="entry name" value="BETA-1,3-N-ACETYLGLUCOSAMINYLTRANSFERASE"/>
    <property type="match status" value="1"/>
</dbReference>
<evidence type="ECO:0000256" key="7">
    <source>
        <dbReference type="ARBA" id="ARBA00022989"/>
    </source>
</evidence>
<dbReference type="KEGG" id="tbg:TbgDal_II1830"/>
<comment type="similarity">
    <text evidence="2 10">Belongs to the glycosyltransferase 31 family.</text>
</comment>
<evidence type="ECO:0000256" key="6">
    <source>
        <dbReference type="ARBA" id="ARBA00022968"/>
    </source>
</evidence>
<dbReference type="EMBL" id="FN554965">
    <property type="protein sequence ID" value="CBH09447.1"/>
    <property type="molecule type" value="Genomic_DNA"/>
</dbReference>
<feature type="transmembrane region" description="Helical" evidence="10">
    <location>
        <begin position="16"/>
        <end position="33"/>
    </location>
</feature>
<evidence type="ECO:0000256" key="10">
    <source>
        <dbReference type="RuleBase" id="RU363063"/>
    </source>
</evidence>
<reference evidence="12" key="1">
    <citation type="journal article" date="2010" name="PLoS Negl. Trop. Dis.">
        <title>The genome sequence of Trypanosoma brucei gambiense, causative agent of chronic human african trypanosomiasis.</title>
        <authorList>
            <person name="Jackson A.P."/>
            <person name="Sanders M."/>
            <person name="Berry A."/>
            <person name="McQuillan J."/>
            <person name="Aslett M.A."/>
            <person name="Quail M.A."/>
            <person name="Chukualim B."/>
            <person name="Capewell P."/>
            <person name="MacLeod A."/>
            <person name="Melville S.E."/>
            <person name="Gibson W."/>
            <person name="Barry J.D."/>
            <person name="Berriman M."/>
            <person name="Hertz-Fowler C."/>
        </authorList>
    </citation>
    <scope>NUCLEOTIDE SEQUENCE [LARGE SCALE GENOMIC DNA]</scope>
    <source>
        <strain evidence="12">MHOM/CI/86/DAL972</strain>
    </source>
</reference>
<evidence type="ECO:0000256" key="8">
    <source>
        <dbReference type="ARBA" id="ARBA00023034"/>
    </source>
</evidence>
<dbReference type="EC" id="2.4.1.-" evidence="10"/>
<keyword evidence="7 10" id="KW-1133">Transmembrane helix</keyword>
<dbReference type="CAZy" id="GT67">
    <property type="family name" value="Glycosyltransferase Family 67"/>
</dbReference>